<organism evidence="1 2">
    <name type="scientific">Caballeronia arvi</name>
    <dbReference type="NCBI Taxonomy" id="1777135"/>
    <lineage>
        <taxon>Bacteria</taxon>
        <taxon>Pseudomonadati</taxon>
        <taxon>Pseudomonadota</taxon>
        <taxon>Betaproteobacteria</taxon>
        <taxon>Burkholderiales</taxon>
        <taxon>Burkholderiaceae</taxon>
        <taxon>Caballeronia</taxon>
    </lineage>
</organism>
<comment type="caution">
    <text evidence="1">The sequence shown here is derived from an EMBL/GenBank/DDBJ whole genome shotgun (WGS) entry which is preliminary data.</text>
</comment>
<dbReference type="AlphaFoldDB" id="A0A158L4N8"/>
<reference evidence="1" key="1">
    <citation type="submission" date="2016-01" db="EMBL/GenBank/DDBJ databases">
        <authorList>
            <person name="Peeters C."/>
        </authorList>
    </citation>
    <scope>NUCLEOTIDE SEQUENCE [LARGE SCALE GENOMIC DNA]</scope>
    <source>
        <strain evidence="1">LMG 29317</strain>
    </source>
</reference>
<accession>A0A158L4N8</accession>
<dbReference type="Proteomes" id="UP000055019">
    <property type="component" value="Unassembled WGS sequence"/>
</dbReference>
<sequence length="224" mass="25600">MLCDTVSFDVPRLRGMTSPRLIVSNSPAYCVPDPLGFRRTTLKRRRPYASQTSCGQVIDLQRNKCRGYRSGARRSEVHERRHWPRACDGEQSVKRSRTMTGCRAGALTTRRKSSRLGPILFTYNHFGRDRLIQRFRSSPDRENSTSFVSRRGDWHLPRLCTARPGDLPQQLEPPTLPLIRGNSRRLRQASVQHADGMNKRNVFGLLSWTAPRPPRTSFDGSPRG</sequence>
<protein>
    <submittedName>
        <fullName evidence="1">Uncharacterized protein</fullName>
    </submittedName>
</protein>
<name>A0A158L4N8_9BURK</name>
<evidence type="ECO:0000313" key="2">
    <source>
        <dbReference type="Proteomes" id="UP000055019"/>
    </source>
</evidence>
<keyword evidence="2" id="KW-1185">Reference proteome</keyword>
<dbReference type="EMBL" id="FCOM02000106">
    <property type="protein sequence ID" value="SAL87913.1"/>
    <property type="molecule type" value="Genomic_DNA"/>
</dbReference>
<gene>
    <name evidence="1" type="ORF">AWB74_08318</name>
</gene>
<proteinExistence type="predicted"/>
<evidence type="ECO:0000313" key="1">
    <source>
        <dbReference type="EMBL" id="SAL87913.1"/>
    </source>
</evidence>